<gene>
    <name evidence="5" type="ORF">MGWOODY_XGa1308</name>
</gene>
<dbReference type="Gene3D" id="3.30.1390.20">
    <property type="entry name" value="Ribosomal protein L30, ferredoxin-like fold domain"/>
    <property type="match status" value="1"/>
</dbReference>
<dbReference type="CDD" id="cd01658">
    <property type="entry name" value="Ribosomal_L30"/>
    <property type="match status" value="1"/>
</dbReference>
<organism evidence="5">
    <name type="scientific">hydrothermal vent metagenome</name>
    <dbReference type="NCBI Taxonomy" id="652676"/>
    <lineage>
        <taxon>unclassified sequences</taxon>
        <taxon>metagenomes</taxon>
        <taxon>ecological metagenomes</taxon>
    </lineage>
</organism>
<dbReference type="SUPFAM" id="SSF55129">
    <property type="entry name" value="Ribosomal protein L30p/L7e"/>
    <property type="match status" value="1"/>
</dbReference>
<evidence type="ECO:0000256" key="3">
    <source>
        <dbReference type="ARBA" id="ARBA00023274"/>
    </source>
</evidence>
<dbReference type="EMBL" id="CZRL01000092">
    <property type="protein sequence ID" value="CUS52929.1"/>
    <property type="molecule type" value="Genomic_DNA"/>
</dbReference>
<proteinExistence type="inferred from homology"/>
<reference evidence="5" key="1">
    <citation type="submission" date="2015-10" db="EMBL/GenBank/DDBJ databases">
        <authorList>
            <person name="Gilbert D.G."/>
        </authorList>
    </citation>
    <scope>NUCLEOTIDE SEQUENCE</scope>
</reference>
<dbReference type="InterPro" id="IPR036919">
    <property type="entry name" value="Ribo_uL30_ferredoxin-like_sf"/>
</dbReference>
<feature type="domain" description="Large ribosomal subunit protein uL30-like ferredoxin-like fold" evidence="4">
    <location>
        <begin position="6"/>
        <end position="56"/>
    </location>
</feature>
<evidence type="ECO:0000259" key="4">
    <source>
        <dbReference type="Pfam" id="PF00327"/>
    </source>
</evidence>
<dbReference type="GO" id="GO:0006412">
    <property type="term" value="P:translation"/>
    <property type="evidence" value="ECO:0007669"/>
    <property type="project" value="InterPro"/>
</dbReference>
<dbReference type="PIRSF" id="PIRSF002211">
    <property type="entry name" value="Ribosomal_L30_bac-type"/>
    <property type="match status" value="1"/>
</dbReference>
<comment type="similarity">
    <text evidence="1">Belongs to the universal ribosomal protein uL30 family.</text>
</comment>
<dbReference type="InterPro" id="IPR005996">
    <property type="entry name" value="Ribosomal_uL30_bac-type"/>
</dbReference>
<dbReference type="Pfam" id="PF00327">
    <property type="entry name" value="Ribosomal_L30"/>
    <property type="match status" value="1"/>
</dbReference>
<dbReference type="NCBIfam" id="TIGR01308">
    <property type="entry name" value="rpmD_bact"/>
    <property type="match status" value="1"/>
</dbReference>
<dbReference type="AlphaFoldDB" id="A0A160TRQ5"/>
<evidence type="ECO:0000256" key="2">
    <source>
        <dbReference type="ARBA" id="ARBA00022980"/>
    </source>
</evidence>
<protein>
    <submittedName>
        <fullName evidence="5">LSU ribosomal protein L30p (L7e)</fullName>
    </submittedName>
</protein>
<dbReference type="FunFam" id="3.30.1390.20:FF:000001">
    <property type="entry name" value="50S ribosomal protein L30"/>
    <property type="match status" value="1"/>
</dbReference>
<dbReference type="GO" id="GO:0003735">
    <property type="term" value="F:structural constituent of ribosome"/>
    <property type="evidence" value="ECO:0007669"/>
    <property type="project" value="InterPro"/>
</dbReference>
<keyword evidence="2 5" id="KW-0689">Ribosomal protein</keyword>
<name>A0A160TRQ5_9ZZZZ</name>
<accession>A0A160TRQ5</accession>
<evidence type="ECO:0000313" key="5">
    <source>
        <dbReference type="EMBL" id="CUS52929.1"/>
    </source>
</evidence>
<dbReference type="HAMAP" id="MF_01371_B">
    <property type="entry name" value="Ribosomal_uL30_B"/>
    <property type="match status" value="1"/>
</dbReference>
<dbReference type="PANTHER" id="PTHR15892">
    <property type="entry name" value="MITOCHONDRIAL RIBOSOMAL PROTEIN L30"/>
    <property type="match status" value="1"/>
</dbReference>
<dbReference type="GO" id="GO:0022625">
    <property type="term" value="C:cytosolic large ribosomal subunit"/>
    <property type="evidence" value="ECO:0007669"/>
    <property type="project" value="TreeGrafter"/>
</dbReference>
<keyword evidence="3" id="KW-0687">Ribonucleoprotein</keyword>
<evidence type="ECO:0000256" key="1">
    <source>
        <dbReference type="ARBA" id="ARBA00007594"/>
    </source>
</evidence>
<dbReference type="PANTHER" id="PTHR15892:SF2">
    <property type="entry name" value="LARGE RIBOSOMAL SUBUNIT PROTEIN UL30M"/>
    <property type="match status" value="1"/>
</dbReference>
<dbReference type="InterPro" id="IPR016082">
    <property type="entry name" value="Ribosomal_uL30_ferredoxin-like"/>
</dbReference>
<sequence>MSGQRLKVTLVRSKQGRGRIQLACVNGLGLRRVNHSVELTDSAAIRGMINKVSHLVKVEEIVNEA</sequence>